<dbReference type="Pfam" id="PF00248">
    <property type="entry name" value="Aldo_ket_red"/>
    <property type="match status" value="1"/>
</dbReference>
<sequence length="316" mass="33628">MGSTVGVGTAVHAGAAGEFLLGGDLPIRRMGYGAMQLAGPGVWGPPKDRDTAIAVVRRAVELGVNHIDTSDYYGPHVVNGIIREALHPYTDDLVIVTKVGARRTPEKDWPAALKPAELVQAVHDNLDHLGLERLDVVNLRIVEEGGGLGPTDSIEEPFTALAELREQGLIRHLGLSNITAAQLAEARAIAPVVCVQNEYNVVRRDDDALLEATAADGIAFMSFFPLGTYTLRHEKPAGADAKVPLATPLRNDALDTVAARHGATAYQVALAWLLHRSPNLVCIPGTSSLAHLEQNIAAAGLRLGEEDLRDLDALKG</sequence>
<evidence type="ECO:0000313" key="4">
    <source>
        <dbReference type="Proteomes" id="UP000318416"/>
    </source>
</evidence>
<feature type="domain" description="NADP-dependent oxidoreductase" evidence="2">
    <location>
        <begin position="29"/>
        <end position="314"/>
    </location>
</feature>
<evidence type="ECO:0000256" key="1">
    <source>
        <dbReference type="ARBA" id="ARBA00023002"/>
    </source>
</evidence>
<organism evidence="3 4">
    <name type="scientific">Kitasatospora atroaurantiaca</name>
    <dbReference type="NCBI Taxonomy" id="285545"/>
    <lineage>
        <taxon>Bacteria</taxon>
        <taxon>Bacillati</taxon>
        <taxon>Actinomycetota</taxon>
        <taxon>Actinomycetes</taxon>
        <taxon>Kitasatosporales</taxon>
        <taxon>Streptomycetaceae</taxon>
        <taxon>Kitasatospora</taxon>
    </lineage>
</organism>
<dbReference type="NCBIfam" id="NF007695">
    <property type="entry name" value="PRK10376.1"/>
    <property type="match status" value="1"/>
</dbReference>
<dbReference type="InterPro" id="IPR050791">
    <property type="entry name" value="Aldo-Keto_reductase"/>
</dbReference>
<proteinExistence type="predicted"/>
<reference evidence="3 4" key="1">
    <citation type="submission" date="2019-06" db="EMBL/GenBank/DDBJ databases">
        <title>Sequencing the genomes of 1000 actinobacteria strains.</title>
        <authorList>
            <person name="Klenk H.-P."/>
        </authorList>
    </citation>
    <scope>NUCLEOTIDE SEQUENCE [LARGE SCALE GENOMIC DNA]</scope>
    <source>
        <strain evidence="3 4">DSM 41649</strain>
    </source>
</reference>
<keyword evidence="4" id="KW-1185">Reference proteome</keyword>
<dbReference type="PANTHER" id="PTHR43625:SF40">
    <property type="entry name" value="ALDO-KETO REDUCTASE YAKC [NADP(+)]"/>
    <property type="match status" value="1"/>
</dbReference>
<dbReference type="OrthoDB" id="9768793at2"/>
<comment type="caution">
    <text evidence="3">The sequence shown here is derived from an EMBL/GenBank/DDBJ whole genome shotgun (WGS) entry which is preliminary data.</text>
</comment>
<dbReference type="SUPFAM" id="SSF51430">
    <property type="entry name" value="NAD(P)-linked oxidoreductase"/>
    <property type="match status" value="1"/>
</dbReference>
<dbReference type="InterPro" id="IPR036812">
    <property type="entry name" value="NAD(P)_OxRdtase_dom_sf"/>
</dbReference>
<gene>
    <name evidence="3" type="ORF">FB465_3486</name>
</gene>
<evidence type="ECO:0000313" key="3">
    <source>
        <dbReference type="EMBL" id="TWE18413.1"/>
    </source>
</evidence>
<accession>A0A561ES26</accession>
<evidence type="ECO:0000259" key="2">
    <source>
        <dbReference type="Pfam" id="PF00248"/>
    </source>
</evidence>
<dbReference type="RefSeq" id="WP_145791689.1">
    <property type="nucleotide sequence ID" value="NZ_BAAABR010000006.1"/>
</dbReference>
<keyword evidence="1" id="KW-0560">Oxidoreductase</keyword>
<dbReference type="AlphaFoldDB" id="A0A561ES26"/>
<dbReference type="Gene3D" id="3.20.20.100">
    <property type="entry name" value="NADP-dependent oxidoreductase domain"/>
    <property type="match status" value="1"/>
</dbReference>
<dbReference type="GO" id="GO:0005737">
    <property type="term" value="C:cytoplasm"/>
    <property type="evidence" value="ECO:0007669"/>
    <property type="project" value="TreeGrafter"/>
</dbReference>
<dbReference type="PANTHER" id="PTHR43625">
    <property type="entry name" value="AFLATOXIN B1 ALDEHYDE REDUCTASE"/>
    <property type="match status" value="1"/>
</dbReference>
<dbReference type="InterPro" id="IPR023210">
    <property type="entry name" value="NADP_OxRdtase_dom"/>
</dbReference>
<dbReference type="Proteomes" id="UP000318416">
    <property type="component" value="Unassembled WGS sequence"/>
</dbReference>
<dbReference type="EMBL" id="VIVR01000001">
    <property type="protein sequence ID" value="TWE18413.1"/>
    <property type="molecule type" value="Genomic_DNA"/>
</dbReference>
<dbReference type="CDD" id="cd19088">
    <property type="entry name" value="AKR_AKR13B1"/>
    <property type="match status" value="1"/>
</dbReference>
<dbReference type="GO" id="GO:0016491">
    <property type="term" value="F:oxidoreductase activity"/>
    <property type="evidence" value="ECO:0007669"/>
    <property type="project" value="UniProtKB-KW"/>
</dbReference>
<name>A0A561ES26_9ACTN</name>
<protein>
    <submittedName>
        <fullName evidence="3">Aryl-alcohol dehydrogenase-like predicted oxidoreductase</fullName>
    </submittedName>
</protein>